<evidence type="ECO:0000259" key="1">
    <source>
        <dbReference type="PROSITE" id="PS51464"/>
    </source>
</evidence>
<dbReference type="Gene3D" id="3.40.50.10490">
    <property type="entry name" value="Glucose-6-phosphate isomerase like protein, domain 1"/>
    <property type="match status" value="1"/>
</dbReference>
<dbReference type="GO" id="GO:0097367">
    <property type="term" value="F:carbohydrate derivative binding"/>
    <property type="evidence" value="ECO:0007669"/>
    <property type="project" value="InterPro"/>
</dbReference>
<dbReference type="GO" id="GO:0003677">
    <property type="term" value="F:DNA binding"/>
    <property type="evidence" value="ECO:0007669"/>
    <property type="project" value="InterPro"/>
</dbReference>
<dbReference type="InterPro" id="IPR046348">
    <property type="entry name" value="SIS_dom_sf"/>
</dbReference>
<organism evidence="2 3">
    <name type="scientific">[Collinsella] massiliensis</name>
    <dbReference type="NCBI Taxonomy" id="1232426"/>
    <lineage>
        <taxon>Bacteria</taxon>
        <taxon>Bacillati</taxon>
        <taxon>Actinomycetota</taxon>
        <taxon>Coriobacteriia</taxon>
        <taxon>Coriobacteriales</taxon>
        <taxon>Coriobacteriaceae</taxon>
        <taxon>Enorma</taxon>
    </lineage>
</organism>
<dbReference type="InterPro" id="IPR036388">
    <property type="entry name" value="WH-like_DNA-bd_sf"/>
</dbReference>
<dbReference type="SUPFAM" id="SSF46689">
    <property type="entry name" value="Homeodomain-like"/>
    <property type="match status" value="1"/>
</dbReference>
<dbReference type="InterPro" id="IPR009057">
    <property type="entry name" value="Homeodomain-like_sf"/>
</dbReference>
<evidence type="ECO:0000313" key="3">
    <source>
        <dbReference type="Proteomes" id="UP000195781"/>
    </source>
</evidence>
<dbReference type="PROSITE" id="PS51464">
    <property type="entry name" value="SIS"/>
    <property type="match status" value="1"/>
</dbReference>
<dbReference type="AlphaFoldDB" id="A0A1Y3Y4X3"/>
<dbReference type="GO" id="GO:1901135">
    <property type="term" value="P:carbohydrate derivative metabolic process"/>
    <property type="evidence" value="ECO:0007669"/>
    <property type="project" value="InterPro"/>
</dbReference>
<gene>
    <name evidence="2" type="ORF">B5G02_02400</name>
</gene>
<dbReference type="Proteomes" id="UP000195781">
    <property type="component" value="Unassembled WGS sequence"/>
</dbReference>
<sequence length="224" mass="24681">MGILRAIKRRIDDGEEKIPIRAVAADAYTSTTSVMRLAKKLGYPGFSAMLYEMRADRTRSGGATDTGAARVFATDDSFQQVCALIGALSSGAYARVNIVGTGYSGYVAGYFCQRLQELGVFATEKSPLDFRDDDPVLMVFVSESGETTDLLFIQERCQKKGIEDIVLSANAGSTLCQRARHRIVVERRHGYGIEGADYFVVNCLIIVEGIVQRLWKLKEGERES</sequence>
<reference evidence="3" key="1">
    <citation type="submission" date="2017-04" db="EMBL/GenBank/DDBJ databases">
        <title>Function of individual gut microbiota members based on whole genome sequencing of pure cultures obtained from chicken caecum.</title>
        <authorList>
            <person name="Medvecky M."/>
            <person name="Cejkova D."/>
            <person name="Polansky O."/>
            <person name="Karasova D."/>
            <person name="Kubasova T."/>
            <person name="Cizek A."/>
            <person name="Rychlik I."/>
        </authorList>
    </citation>
    <scope>NUCLEOTIDE SEQUENCE [LARGE SCALE GENOMIC DNA]</scope>
    <source>
        <strain evidence="3">An5</strain>
    </source>
</reference>
<proteinExistence type="predicted"/>
<dbReference type="GO" id="GO:0003700">
    <property type="term" value="F:DNA-binding transcription factor activity"/>
    <property type="evidence" value="ECO:0007669"/>
    <property type="project" value="InterPro"/>
</dbReference>
<dbReference type="Pfam" id="PF01380">
    <property type="entry name" value="SIS"/>
    <property type="match status" value="1"/>
</dbReference>
<protein>
    <recommendedName>
        <fullName evidence="1">SIS domain-containing protein</fullName>
    </recommendedName>
</protein>
<dbReference type="InterPro" id="IPR047640">
    <property type="entry name" value="RpiR-like"/>
</dbReference>
<dbReference type="Gene3D" id="1.10.10.10">
    <property type="entry name" value="Winged helix-like DNA-binding domain superfamily/Winged helix DNA-binding domain"/>
    <property type="match status" value="1"/>
</dbReference>
<comment type="caution">
    <text evidence="2">The sequence shown here is derived from an EMBL/GenBank/DDBJ whole genome shotgun (WGS) entry which is preliminary data.</text>
</comment>
<dbReference type="PANTHER" id="PTHR30514:SF21">
    <property type="entry name" value="RPIR-FAMILY TRANSCRIPTIONAL REGULATOR"/>
    <property type="match status" value="1"/>
</dbReference>
<dbReference type="EMBL" id="NFIE01000004">
    <property type="protein sequence ID" value="OUN89350.1"/>
    <property type="molecule type" value="Genomic_DNA"/>
</dbReference>
<dbReference type="OrthoDB" id="370421at2"/>
<dbReference type="InterPro" id="IPR001347">
    <property type="entry name" value="SIS_dom"/>
</dbReference>
<feature type="domain" description="SIS" evidence="1">
    <location>
        <begin position="84"/>
        <end position="216"/>
    </location>
</feature>
<accession>A0A1Y3Y4X3</accession>
<dbReference type="SUPFAM" id="SSF53697">
    <property type="entry name" value="SIS domain"/>
    <property type="match status" value="1"/>
</dbReference>
<name>A0A1Y3Y4X3_9ACTN</name>
<evidence type="ECO:0000313" key="2">
    <source>
        <dbReference type="EMBL" id="OUN89350.1"/>
    </source>
</evidence>
<dbReference type="PANTHER" id="PTHR30514">
    <property type="entry name" value="GLUCOKINASE"/>
    <property type="match status" value="1"/>
</dbReference>
<keyword evidence="3" id="KW-1185">Reference proteome</keyword>